<dbReference type="SUPFAM" id="SSF53098">
    <property type="entry name" value="Ribonuclease H-like"/>
    <property type="match status" value="1"/>
</dbReference>
<sequence length="164" mass="18332">MAHGRSERRAVSPARGPTRRPWCVRRCAICSARCPRPPSRAPTTPTTRSPRSPDLVNRRFTAERPNQLWLADLTYIRTWSGWVYVAFVLDAYSRRIVGWQAATHLPHGPAAGRAGDSAVAAEDQEGRRAHPPQRQRVAVRVHSLYGTSRGGRGFRVGGFRRGQL</sequence>
<evidence type="ECO:0000256" key="1">
    <source>
        <dbReference type="SAM" id="MobiDB-lite"/>
    </source>
</evidence>
<dbReference type="Pfam" id="PF00665">
    <property type="entry name" value="rve"/>
    <property type="match status" value="1"/>
</dbReference>
<proteinExistence type="predicted"/>
<reference evidence="3 4" key="1">
    <citation type="submission" date="2017-11" db="EMBL/GenBank/DDBJ databases">
        <title>Streptomyces carmine sp. nov., a novel actinomycete isolated from Sophora alopecuroides in Xinjiang, China.</title>
        <authorList>
            <person name="Wang Y."/>
            <person name="Luo X."/>
            <person name="Wan C."/>
            <person name="Zhang L."/>
        </authorList>
    </citation>
    <scope>NUCLEOTIDE SEQUENCE [LARGE SCALE GENOMIC DNA]</scope>
    <source>
        <strain evidence="3 4">TRM SA0054</strain>
    </source>
</reference>
<feature type="compositionally biased region" description="Low complexity" evidence="1">
    <location>
        <begin position="110"/>
        <end position="121"/>
    </location>
</feature>
<feature type="region of interest" description="Disordered" evidence="1">
    <location>
        <begin position="106"/>
        <end position="135"/>
    </location>
</feature>
<dbReference type="AlphaFoldDB" id="A0A2M8LVE4"/>
<accession>A0A2M8LVE4</accession>
<feature type="compositionally biased region" description="Low complexity" evidence="1">
    <location>
        <begin position="41"/>
        <end position="53"/>
    </location>
</feature>
<evidence type="ECO:0000313" key="4">
    <source>
        <dbReference type="Proteomes" id="UP000230407"/>
    </source>
</evidence>
<dbReference type="InterPro" id="IPR036397">
    <property type="entry name" value="RNaseH_sf"/>
</dbReference>
<evidence type="ECO:0000313" key="3">
    <source>
        <dbReference type="EMBL" id="PJE95923.1"/>
    </source>
</evidence>
<protein>
    <recommendedName>
        <fullName evidence="2">Integrase catalytic domain-containing protein</fullName>
    </recommendedName>
</protein>
<dbReference type="InterPro" id="IPR050900">
    <property type="entry name" value="Transposase_IS3/IS150/IS904"/>
</dbReference>
<dbReference type="PANTHER" id="PTHR46889:SF5">
    <property type="entry name" value="INTEGRASE PROTEIN"/>
    <property type="match status" value="1"/>
</dbReference>
<dbReference type="PANTHER" id="PTHR46889">
    <property type="entry name" value="TRANSPOSASE INSF FOR INSERTION SEQUENCE IS3B-RELATED"/>
    <property type="match status" value="1"/>
</dbReference>
<comment type="caution">
    <text evidence="3">The sequence shown here is derived from an EMBL/GenBank/DDBJ whole genome shotgun (WGS) entry which is preliminary data.</text>
</comment>
<dbReference type="InterPro" id="IPR012337">
    <property type="entry name" value="RNaseH-like_sf"/>
</dbReference>
<dbReference type="GO" id="GO:0015074">
    <property type="term" value="P:DNA integration"/>
    <property type="evidence" value="ECO:0007669"/>
    <property type="project" value="InterPro"/>
</dbReference>
<keyword evidence="4" id="KW-1185">Reference proteome</keyword>
<feature type="region of interest" description="Disordered" evidence="1">
    <location>
        <begin position="35"/>
        <end position="58"/>
    </location>
</feature>
<feature type="domain" description="Integrase catalytic" evidence="2">
    <location>
        <begin position="63"/>
        <end position="106"/>
    </location>
</feature>
<name>A0A2M8LVE4_9ACTN</name>
<dbReference type="Proteomes" id="UP000230407">
    <property type="component" value="Unassembled WGS sequence"/>
</dbReference>
<dbReference type="InterPro" id="IPR001584">
    <property type="entry name" value="Integrase_cat-core"/>
</dbReference>
<dbReference type="EMBL" id="PGGW01000060">
    <property type="protein sequence ID" value="PJE95923.1"/>
    <property type="molecule type" value="Genomic_DNA"/>
</dbReference>
<organism evidence="3 4">
    <name type="scientific">Streptomyces carminius</name>
    <dbReference type="NCBI Taxonomy" id="2665496"/>
    <lineage>
        <taxon>Bacteria</taxon>
        <taxon>Bacillati</taxon>
        <taxon>Actinomycetota</taxon>
        <taxon>Actinomycetes</taxon>
        <taxon>Kitasatosporales</taxon>
        <taxon>Streptomycetaceae</taxon>
        <taxon>Streptomyces</taxon>
    </lineage>
</organism>
<dbReference type="Gene3D" id="3.30.420.10">
    <property type="entry name" value="Ribonuclease H-like superfamily/Ribonuclease H"/>
    <property type="match status" value="1"/>
</dbReference>
<dbReference type="GO" id="GO:0003676">
    <property type="term" value="F:nucleic acid binding"/>
    <property type="evidence" value="ECO:0007669"/>
    <property type="project" value="InterPro"/>
</dbReference>
<gene>
    <name evidence="3" type="ORF">CUT44_19100</name>
</gene>
<evidence type="ECO:0000259" key="2">
    <source>
        <dbReference type="Pfam" id="PF00665"/>
    </source>
</evidence>